<reference evidence="2" key="1">
    <citation type="journal article" date="2020" name="MBio">
        <title>Horizontal gene transfer to a defensive symbiont with a reduced genome amongst a multipartite beetle microbiome.</title>
        <authorList>
            <person name="Waterworth S.C."/>
            <person name="Florez L.V."/>
            <person name="Rees E.R."/>
            <person name="Hertweck C."/>
            <person name="Kaltenpoth M."/>
            <person name="Kwan J.C."/>
        </authorList>
    </citation>
    <scope>NUCLEOTIDE SEQUENCE [LARGE SCALE GENOMIC DNA]</scope>
</reference>
<name>A0A7V8FLZ3_9BURK</name>
<gene>
    <name evidence="1" type="ORF">GAK30_02986</name>
</gene>
<dbReference type="Proteomes" id="UP000461670">
    <property type="component" value="Unassembled WGS sequence"/>
</dbReference>
<dbReference type="EMBL" id="WNDQ01000050">
    <property type="protein sequence ID" value="KAF1019670.1"/>
    <property type="molecule type" value="Genomic_DNA"/>
</dbReference>
<evidence type="ECO:0008006" key="3">
    <source>
        <dbReference type="Google" id="ProtNLM"/>
    </source>
</evidence>
<organism evidence="1 2">
    <name type="scientific">Paracidovorax wautersii</name>
    <dbReference type="NCBI Taxonomy" id="1177982"/>
    <lineage>
        <taxon>Bacteria</taxon>
        <taxon>Pseudomonadati</taxon>
        <taxon>Pseudomonadota</taxon>
        <taxon>Betaproteobacteria</taxon>
        <taxon>Burkholderiales</taxon>
        <taxon>Comamonadaceae</taxon>
        <taxon>Paracidovorax</taxon>
    </lineage>
</organism>
<proteinExistence type="predicted"/>
<sequence>MAVASPFLTEAEIDQLTSPVKQHAAQARRLCALLGVKDLPRRPDGLPIVGRALAEERLNQVGSKRPASNAFNWSK</sequence>
<comment type="caution">
    <text evidence="1">The sequence shown here is derived from an EMBL/GenBank/DDBJ whole genome shotgun (WGS) entry which is preliminary data.</text>
</comment>
<protein>
    <recommendedName>
        <fullName evidence="3">DUF4224 domain-containing protein</fullName>
    </recommendedName>
</protein>
<dbReference type="AlphaFoldDB" id="A0A7V8FLZ3"/>
<evidence type="ECO:0000313" key="2">
    <source>
        <dbReference type="Proteomes" id="UP000461670"/>
    </source>
</evidence>
<evidence type="ECO:0000313" key="1">
    <source>
        <dbReference type="EMBL" id="KAF1019670.1"/>
    </source>
</evidence>
<accession>A0A7V8FLZ3</accession>